<protein>
    <submittedName>
        <fullName evidence="1">Uncharacterized protein</fullName>
    </submittedName>
</protein>
<organism evidence="1 2">
    <name type="scientific">Trachymyrmex cornetzi</name>
    <dbReference type="NCBI Taxonomy" id="471704"/>
    <lineage>
        <taxon>Eukaryota</taxon>
        <taxon>Metazoa</taxon>
        <taxon>Ecdysozoa</taxon>
        <taxon>Arthropoda</taxon>
        <taxon>Hexapoda</taxon>
        <taxon>Insecta</taxon>
        <taxon>Pterygota</taxon>
        <taxon>Neoptera</taxon>
        <taxon>Endopterygota</taxon>
        <taxon>Hymenoptera</taxon>
        <taxon>Apocrita</taxon>
        <taxon>Aculeata</taxon>
        <taxon>Formicoidea</taxon>
        <taxon>Formicidae</taxon>
        <taxon>Myrmicinae</taxon>
        <taxon>Trachymyrmex</taxon>
    </lineage>
</organism>
<name>A0A151IUU2_9HYME</name>
<proteinExistence type="predicted"/>
<keyword evidence="2" id="KW-1185">Reference proteome</keyword>
<dbReference type="EMBL" id="KQ980945">
    <property type="protein sequence ID" value="KYN11244.1"/>
    <property type="molecule type" value="Genomic_DNA"/>
</dbReference>
<evidence type="ECO:0000313" key="2">
    <source>
        <dbReference type="Proteomes" id="UP000078492"/>
    </source>
</evidence>
<gene>
    <name evidence="1" type="ORF">ALC57_16601</name>
</gene>
<sequence>MRVSVKVDLLVGSCDDQVYGIINGSVDVNARRDQEAGIIRAKWSLCIAKVSTLRSWSKIAISFATVENNEPADAKNSKDTVMSGVDQELGWTESWGWQKGTKEENWAEGTKGVLVFTRYSPSNIGPTNSRGDTRVRKPEKGEQPLAPLAALRFRLQSVSQLGGVFRREFGGPEVVHYTPSTAEREESLQPVLHSPAADPKSTISLGLEFVARNTGKIRSFQLKVFHEREREIEICCLHFCRVKWTFPPRTFLYIFHGTTHSDTDGIKAPAREGWLRAVKRLQYRQEGNYEAEYQRAILQSKHDEASQGLSSSECNKLFLLVQPFSFRSSYSQQSQRSLCTIRDSALR</sequence>
<evidence type="ECO:0000313" key="1">
    <source>
        <dbReference type="EMBL" id="KYN11244.1"/>
    </source>
</evidence>
<dbReference type="Proteomes" id="UP000078492">
    <property type="component" value="Unassembled WGS sequence"/>
</dbReference>
<accession>A0A151IUU2</accession>
<dbReference type="AlphaFoldDB" id="A0A151IUU2"/>
<reference evidence="1 2" key="1">
    <citation type="submission" date="2015-09" db="EMBL/GenBank/DDBJ databases">
        <title>Trachymyrmex cornetzi WGS genome.</title>
        <authorList>
            <person name="Nygaard S."/>
            <person name="Hu H."/>
            <person name="Boomsma J."/>
            <person name="Zhang G."/>
        </authorList>
    </citation>
    <scope>NUCLEOTIDE SEQUENCE [LARGE SCALE GENOMIC DNA]</scope>
    <source>
        <strain evidence="1">Tcor2-1</strain>
        <tissue evidence="1">Whole body</tissue>
    </source>
</reference>